<dbReference type="InterPro" id="IPR009061">
    <property type="entry name" value="DNA-bd_dom_put_sf"/>
</dbReference>
<evidence type="ECO:0000313" key="4">
    <source>
        <dbReference type="Proteomes" id="UP000472676"/>
    </source>
</evidence>
<dbReference type="SMART" id="SM00422">
    <property type="entry name" value="HTH_MERR"/>
    <property type="match status" value="1"/>
</dbReference>
<dbReference type="SUPFAM" id="SSF46955">
    <property type="entry name" value="Putative DNA-binding domain"/>
    <property type="match status" value="1"/>
</dbReference>
<dbReference type="AlphaFoldDB" id="A0A6M2BR67"/>
<dbReference type="EMBL" id="JAAMOW010000003">
    <property type="protein sequence ID" value="NGY04583.1"/>
    <property type="molecule type" value="Genomic_DNA"/>
</dbReference>
<evidence type="ECO:0000256" key="1">
    <source>
        <dbReference type="ARBA" id="ARBA00023125"/>
    </source>
</evidence>
<sequence length="144" mass="15566">MTLSASASLTISRLAERAGVGIDTVRYYERAGLLPAPPRRASGYRDYPADSVQRLRFIRRAKELGFTLTEIAELLQLSGLRGDAGKRGVRAVKQAAEAKLAVVDHKLAELRRVRDGLYQLIEACPGHGPLQACPILQALSGDAA</sequence>
<comment type="caution">
    <text evidence="3">The sequence shown here is derived from an EMBL/GenBank/DDBJ whole genome shotgun (WGS) entry which is preliminary data.</text>
</comment>
<gene>
    <name evidence="3" type="ORF">G7Y85_07400</name>
</gene>
<organism evidence="3 4">
    <name type="scientific">Solimonas terrae</name>
    <dbReference type="NCBI Taxonomy" id="1396819"/>
    <lineage>
        <taxon>Bacteria</taxon>
        <taxon>Pseudomonadati</taxon>
        <taxon>Pseudomonadota</taxon>
        <taxon>Gammaproteobacteria</taxon>
        <taxon>Nevskiales</taxon>
        <taxon>Nevskiaceae</taxon>
        <taxon>Solimonas</taxon>
    </lineage>
</organism>
<dbReference type="InterPro" id="IPR047057">
    <property type="entry name" value="MerR_fam"/>
</dbReference>
<dbReference type="Gene3D" id="1.10.1660.10">
    <property type="match status" value="1"/>
</dbReference>
<dbReference type="PANTHER" id="PTHR30204:SF92">
    <property type="entry name" value="HTH-TYPE TRANSCRIPTIONAL REGULATOR ZNTR"/>
    <property type="match status" value="1"/>
</dbReference>
<accession>A0A6M2BR67</accession>
<dbReference type="PROSITE" id="PS50937">
    <property type="entry name" value="HTH_MERR_2"/>
    <property type="match status" value="1"/>
</dbReference>
<dbReference type="GO" id="GO:0003700">
    <property type="term" value="F:DNA-binding transcription factor activity"/>
    <property type="evidence" value="ECO:0007669"/>
    <property type="project" value="InterPro"/>
</dbReference>
<dbReference type="Pfam" id="PF13411">
    <property type="entry name" value="MerR_1"/>
    <property type="match status" value="1"/>
</dbReference>
<dbReference type="InterPro" id="IPR000551">
    <property type="entry name" value="MerR-type_HTH_dom"/>
</dbReference>
<dbReference type="RefSeq" id="WP_166254237.1">
    <property type="nucleotide sequence ID" value="NZ_JAAMOW010000003.1"/>
</dbReference>
<keyword evidence="4" id="KW-1185">Reference proteome</keyword>
<evidence type="ECO:0000313" key="3">
    <source>
        <dbReference type="EMBL" id="NGY04583.1"/>
    </source>
</evidence>
<dbReference type="PANTHER" id="PTHR30204">
    <property type="entry name" value="REDOX-CYCLING DRUG-SENSING TRANSCRIPTIONAL ACTIVATOR SOXR"/>
    <property type="match status" value="1"/>
</dbReference>
<feature type="domain" description="HTH merR-type" evidence="2">
    <location>
        <begin position="8"/>
        <end position="77"/>
    </location>
</feature>
<dbReference type="GO" id="GO:0003677">
    <property type="term" value="F:DNA binding"/>
    <property type="evidence" value="ECO:0007669"/>
    <property type="project" value="UniProtKB-KW"/>
</dbReference>
<dbReference type="PRINTS" id="PR00040">
    <property type="entry name" value="HTHMERR"/>
</dbReference>
<evidence type="ECO:0000259" key="2">
    <source>
        <dbReference type="PROSITE" id="PS50937"/>
    </source>
</evidence>
<proteinExistence type="predicted"/>
<keyword evidence="1" id="KW-0238">DNA-binding</keyword>
<name>A0A6M2BR67_9GAMM</name>
<dbReference type="Proteomes" id="UP000472676">
    <property type="component" value="Unassembled WGS sequence"/>
</dbReference>
<reference evidence="3 4" key="1">
    <citation type="journal article" date="2014" name="Int. J. Syst. Evol. Microbiol.">
        <title>Solimonas terrae sp. nov., isolated from soil.</title>
        <authorList>
            <person name="Kim S.J."/>
            <person name="Moon J.Y."/>
            <person name="Weon H.Y."/>
            <person name="Ahn J.H."/>
            <person name="Chen W.M."/>
            <person name="Kwon S.W."/>
        </authorList>
    </citation>
    <scope>NUCLEOTIDE SEQUENCE [LARGE SCALE GENOMIC DNA]</scope>
    <source>
        <strain evidence="3 4">KIS83-12</strain>
    </source>
</reference>
<protein>
    <submittedName>
        <fullName evidence="3">MerR family transcriptional regulator</fullName>
    </submittedName>
</protein>